<reference evidence="4 5" key="1">
    <citation type="journal article" date="2014" name="Nat. Commun.">
        <title>Klebsormidium flaccidum genome reveals primary factors for plant terrestrial adaptation.</title>
        <authorList>
            <person name="Hori K."/>
            <person name="Maruyama F."/>
            <person name="Fujisawa T."/>
            <person name="Togashi T."/>
            <person name="Yamamoto N."/>
            <person name="Seo M."/>
            <person name="Sato S."/>
            <person name="Yamada T."/>
            <person name="Mori H."/>
            <person name="Tajima N."/>
            <person name="Moriyama T."/>
            <person name="Ikeuchi M."/>
            <person name="Watanabe M."/>
            <person name="Wada H."/>
            <person name="Kobayashi K."/>
            <person name="Saito M."/>
            <person name="Masuda T."/>
            <person name="Sasaki-Sekimoto Y."/>
            <person name="Mashiguchi K."/>
            <person name="Awai K."/>
            <person name="Shimojima M."/>
            <person name="Masuda S."/>
            <person name="Iwai M."/>
            <person name="Nobusawa T."/>
            <person name="Narise T."/>
            <person name="Kondo S."/>
            <person name="Saito H."/>
            <person name="Sato R."/>
            <person name="Murakawa M."/>
            <person name="Ihara Y."/>
            <person name="Oshima-Yamada Y."/>
            <person name="Ohtaka K."/>
            <person name="Satoh M."/>
            <person name="Sonobe K."/>
            <person name="Ishii M."/>
            <person name="Ohtani R."/>
            <person name="Kanamori-Sato M."/>
            <person name="Honoki R."/>
            <person name="Miyazaki D."/>
            <person name="Mochizuki H."/>
            <person name="Umetsu J."/>
            <person name="Higashi K."/>
            <person name="Shibata D."/>
            <person name="Kamiya Y."/>
            <person name="Sato N."/>
            <person name="Nakamura Y."/>
            <person name="Tabata S."/>
            <person name="Ida S."/>
            <person name="Kurokawa K."/>
            <person name="Ohta H."/>
        </authorList>
    </citation>
    <scope>NUCLEOTIDE SEQUENCE [LARGE SCALE GENOMIC DNA]</scope>
    <source>
        <strain evidence="4 5">NIES-2285</strain>
    </source>
</reference>
<dbReference type="InterPro" id="IPR043141">
    <property type="entry name" value="Ribosomal_uL10-like_sf"/>
</dbReference>
<dbReference type="GO" id="GO:0015934">
    <property type="term" value="C:large ribosomal subunit"/>
    <property type="evidence" value="ECO:0000318"/>
    <property type="project" value="GO_Central"/>
</dbReference>
<protein>
    <submittedName>
        <fullName evidence="4">Chloroplast ribosomal protein L10</fullName>
    </submittedName>
</protein>
<evidence type="ECO:0000256" key="2">
    <source>
        <dbReference type="ARBA" id="ARBA00022980"/>
    </source>
</evidence>
<accession>A0A1Y1HPV1</accession>
<name>A0A1Y1HPV1_KLENI</name>
<gene>
    <name evidence="4" type="ORF">KFL_000380340</name>
</gene>
<dbReference type="SUPFAM" id="SSF160369">
    <property type="entry name" value="Ribosomal protein L10-like"/>
    <property type="match status" value="1"/>
</dbReference>
<dbReference type="HAMAP" id="MF_00362">
    <property type="entry name" value="Ribosomal_uL10"/>
    <property type="match status" value="1"/>
</dbReference>
<dbReference type="GO" id="GO:0006412">
    <property type="term" value="P:translation"/>
    <property type="evidence" value="ECO:0000318"/>
    <property type="project" value="GO_Central"/>
</dbReference>
<evidence type="ECO:0000313" key="5">
    <source>
        <dbReference type="Proteomes" id="UP000054558"/>
    </source>
</evidence>
<dbReference type="STRING" id="105231.A0A1Y1HPV1"/>
<keyword evidence="2 4" id="KW-0689">Ribosomal protein</keyword>
<dbReference type="GO" id="GO:0003735">
    <property type="term" value="F:structural constituent of ribosome"/>
    <property type="evidence" value="ECO:0000318"/>
    <property type="project" value="GO_Central"/>
</dbReference>
<keyword evidence="3" id="KW-0687">Ribonucleoprotein</keyword>
<dbReference type="Proteomes" id="UP000054558">
    <property type="component" value="Unassembled WGS sequence"/>
</dbReference>
<dbReference type="InterPro" id="IPR001790">
    <property type="entry name" value="Ribosomal_uL10"/>
</dbReference>
<dbReference type="EMBL" id="DF236987">
    <property type="protein sequence ID" value="GAQ79802.1"/>
    <property type="molecule type" value="Genomic_DNA"/>
</dbReference>
<proteinExistence type="inferred from homology"/>
<dbReference type="PANTHER" id="PTHR11560">
    <property type="entry name" value="39S RIBOSOMAL PROTEIN L10, MITOCHONDRIAL"/>
    <property type="match status" value="1"/>
</dbReference>
<dbReference type="OMA" id="PAAIKPY"/>
<dbReference type="Pfam" id="PF00466">
    <property type="entry name" value="Ribosomal_L10"/>
    <property type="match status" value="1"/>
</dbReference>
<dbReference type="Gene3D" id="3.30.70.1730">
    <property type="match status" value="1"/>
</dbReference>
<comment type="similarity">
    <text evidence="1">Belongs to the universal ribosomal protein uL10 family.</text>
</comment>
<sequence length="253" mass="27266">MAATFCAQSLGALPSAGIASSSEAGMQRQLAGSRCTFQGRSTDFFGASVAAPCRSEGVSRRGSLQISNALTREKKEATVEKVKEQLEKSTFVAGIAYKGFTVKQMEELRRKMPPSATLLVAKNKLVGKAIDDGNVKYESLKPLLKGMNVWMFVEGDEFGSAIKPFRDMQKEYKLEQDFVGGCLDGSFVAPADFSSVEKMPTKLELITKIAMLIKAVPTKVARSVNAVPQKLAFSTKLVAEKMEEEQGGASASS</sequence>
<dbReference type="InterPro" id="IPR047865">
    <property type="entry name" value="Ribosomal_uL10_bac_type"/>
</dbReference>
<evidence type="ECO:0000256" key="1">
    <source>
        <dbReference type="ARBA" id="ARBA00008889"/>
    </source>
</evidence>
<evidence type="ECO:0000313" key="4">
    <source>
        <dbReference type="EMBL" id="GAQ79802.1"/>
    </source>
</evidence>
<dbReference type="AlphaFoldDB" id="A0A1Y1HPV1"/>
<keyword evidence="5" id="KW-1185">Reference proteome</keyword>
<organism evidence="4 5">
    <name type="scientific">Klebsormidium nitens</name>
    <name type="common">Green alga</name>
    <name type="synonym">Ulothrix nitens</name>
    <dbReference type="NCBI Taxonomy" id="105231"/>
    <lineage>
        <taxon>Eukaryota</taxon>
        <taxon>Viridiplantae</taxon>
        <taxon>Streptophyta</taxon>
        <taxon>Klebsormidiophyceae</taxon>
        <taxon>Klebsormidiales</taxon>
        <taxon>Klebsormidiaceae</taxon>
        <taxon>Klebsormidium</taxon>
    </lineage>
</organism>
<dbReference type="CDD" id="cd05797">
    <property type="entry name" value="Ribosomal_L10"/>
    <property type="match status" value="1"/>
</dbReference>
<dbReference type="OrthoDB" id="360689at2759"/>
<dbReference type="NCBIfam" id="NF000955">
    <property type="entry name" value="PRK00099.1-1"/>
    <property type="match status" value="1"/>
</dbReference>
<dbReference type="InterPro" id="IPR022973">
    <property type="entry name" value="Ribosomal_uL10_bac"/>
</dbReference>
<evidence type="ECO:0000256" key="3">
    <source>
        <dbReference type="ARBA" id="ARBA00023274"/>
    </source>
</evidence>